<evidence type="ECO:0000256" key="2">
    <source>
        <dbReference type="ARBA" id="ARBA00022649"/>
    </source>
</evidence>
<proteinExistence type="inferred from homology"/>
<reference evidence="6 7" key="1">
    <citation type="submission" date="2016-10" db="EMBL/GenBank/DDBJ databases">
        <authorList>
            <person name="Varghese N."/>
            <person name="Submissions S."/>
        </authorList>
    </citation>
    <scope>NUCLEOTIDE SEQUENCE [LARGE SCALE GENOMIC DNA]</scope>
    <source>
        <strain evidence="7">ATCC 20501</strain>
        <strain evidence="5 6">CGMCC 4.3529</strain>
    </source>
</reference>
<dbReference type="EMBL" id="FOME01000001">
    <property type="protein sequence ID" value="SFC27812.1"/>
    <property type="molecule type" value="Genomic_DNA"/>
</dbReference>
<dbReference type="PANTHER" id="PTHR33988">
    <property type="entry name" value="ENDORIBONUCLEASE MAZF-RELATED"/>
    <property type="match status" value="1"/>
</dbReference>
<dbReference type="Proteomes" id="UP000236729">
    <property type="component" value="Unassembled WGS sequence"/>
</dbReference>
<keyword evidence="6" id="KW-1185">Reference proteome</keyword>
<reference evidence="4" key="2">
    <citation type="submission" date="2016-10" db="EMBL/GenBank/DDBJ databases">
        <authorList>
            <person name="de Groot N.N."/>
        </authorList>
    </citation>
    <scope>NUCLEOTIDE SEQUENCE [LARGE SCALE GENOMIC DNA]</scope>
    <source>
        <strain evidence="4">ATCC 20501</strain>
    </source>
</reference>
<evidence type="ECO:0000313" key="5">
    <source>
        <dbReference type="EMBL" id="SFC27812.1"/>
    </source>
</evidence>
<dbReference type="Proteomes" id="UP000199690">
    <property type="component" value="Unassembled WGS sequence"/>
</dbReference>
<dbReference type="GO" id="GO:0004521">
    <property type="term" value="F:RNA endonuclease activity"/>
    <property type="evidence" value="ECO:0007669"/>
    <property type="project" value="TreeGrafter"/>
</dbReference>
<dbReference type="Gene3D" id="2.30.30.110">
    <property type="match status" value="1"/>
</dbReference>
<dbReference type="SUPFAM" id="SSF50118">
    <property type="entry name" value="Cell growth inhibitor/plasmid maintenance toxic component"/>
    <property type="match status" value="1"/>
</dbReference>
<evidence type="ECO:0000256" key="3">
    <source>
        <dbReference type="SAM" id="MobiDB-lite"/>
    </source>
</evidence>
<gene>
    <name evidence="4" type="ORF">SAMN02982929_03117</name>
    <name evidence="5" type="ORF">SAMN05216506_101357</name>
</gene>
<evidence type="ECO:0000313" key="6">
    <source>
        <dbReference type="Proteomes" id="UP000199690"/>
    </source>
</evidence>
<feature type="region of interest" description="Disordered" evidence="3">
    <location>
        <begin position="1"/>
        <end position="21"/>
    </location>
</feature>
<dbReference type="InterPro" id="IPR011067">
    <property type="entry name" value="Plasmid_toxin/cell-grow_inhib"/>
</dbReference>
<evidence type="ECO:0000313" key="4">
    <source>
        <dbReference type="EMBL" id="SEG67869.1"/>
    </source>
</evidence>
<accession>A0A1I1HW55</accession>
<dbReference type="GO" id="GO:0006402">
    <property type="term" value="P:mRNA catabolic process"/>
    <property type="evidence" value="ECO:0007669"/>
    <property type="project" value="TreeGrafter"/>
</dbReference>
<dbReference type="Pfam" id="PF02452">
    <property type="entry name" value="PemK_toxin"/>
    <property type="match status" value="1"/>
</dbReference>
<name>A0A1H6C4G0_9PSEU</name>
<dbReference type="GO" id="GO:0016075">
    <property type="term" value="P:rRNA catabolic process"/>
    <property type="evidence" value="ECO:0007669"/>
    <property type="project" value="TreeGrafter"/>
</dbReference>
<dbReference type="GO" id="GO:0003677">
    <property type="term" value="F:DNA binding"/>
    <property type="evidence" value="ECO:0007669"/>
    <property type="project" value="InterPro"/>
</dbReference>
<organism evidence="4 7">
    <name type="scientific">Saccharopolyspora kobensis</name>
    <dbReference type="NCBI Taxonomy" id="146035"/>
    <lineage>
        <taxon>Bacteria</taxon>
        <taxon>Bacillati</taxon>
        <taxon>Actinomycetota</taxon>
        <taxon>Actinomycetes</taxon>
        <taxon>Pseudonocardiales</taxon>
        <taxon>Pseudonocardiaceae</taxon>
        <taxon>Saccharopolyspora</taxon>
    </lineage>
</organism>
<comment type="similarity">
    <text evidence="1">Belongs to the PemK/MazF family.</text>
</comment>
<dbReference type="InterPro" id="IPR003477">
    <property type="entry name" value="PemK-like"/>
</dbReference>
<accession>A0A1H6C4G0</accession>
<evidence type="ECO:0000256" key="1">
    <source>
        <dbReference type="ARBA" id="ARBA00007521"/>
    </source>
</evidence>
<dbReference type="EMBL" id="FNVB01000004">
    <property type="protein sequence ID" value="SEG67869.1"/>
    <property type="molecule type" value="Genomic_DNA"/>
</dbReference>
<keyword evidence="2" id="KW-1277">Toxin-antitoxin system</keyword>
<dbReference type="RefSeq" id="WP_093345231.1">
    <property type="nucleotide sequence ID" value="NZ_FNVB01000004.1"/>
</dbReference>
<dbReference type="SMR" id="A0A1H6C4G0"/>
<sequence length="108" mass="11792">MRGDIYELKSSPGAKGHEQRGPRFAVILQSDALLTSTVIAAPTSTSARAAGHRPEIRIGEERTRVLVEQVQAIDPEKCFGPLAGRLNRSEMEEIDDALKRVLGLSAPW</sequence>
<dbReference type="AlphaFoldDB" id="A0A1H6C4G0"/>
<dbReference type="PANTHER" id="PTHR33988:SF2">
    <property type="entry name" value="ENDORIBONUCLEASE MAZF"/>
    <property type="match status" value="1"/>
</dbReference>
<protein>
    <submittedName>
        <fullName evidence="4">mRNA interferase MazF</fullName>
    </submittedName>
</protein>
<evidence type="ECO:0000313" key="7">
    <source>
        <dbReference type="Proteomes" id="UP000236729"/>
    </source>
</evidence>